<evidence type="ECO:0000313" key="3">
    <source>
        <dbReference type="Proteomes" id="UP000246036"/>
    </source>
</evidence>
<comment type="similarity">
    <text evidence="1">Belongs to the BtpA family.</text>
</comment>
<accession>A0ABN5LJF6</accession>
<name>A0ABN5LJF6_9LACO</name>
<dbReference type="RefSeq" id="WP_109585967.1">
    <property type="nucleotide sequence ID" value="NZ_CP029477.1"/>
</dbReference>
<proteinExistence type="inferred from homology"/>
<protein>
    <submittedName>
        <fullName evidence="2">Photosystem I assembly BtpA</fullName>
    </submittedName>
</protein>
<dbReference type="NCBIfam" id="TIGR00259">
    <property type="entry name" value="thylakoid_BtpA"/>
    <property type="match status" value="1"/>
</dbReference>
<evidence type="ECO:0000313" key="2">
    <source>
        <dbReference type="EMBL" id="AWM74903.1"/>
    </source>
</evidence>
<dbReference type="PANTHER" id="PTHR21381:SF3">
    <property type="entry name" value="SGC REGION PROTEIN SGCQ-RELATED"/>
    <property type="match status" value="1"/>
</dbReference>
<evidence type="ECO:0000256" key="1">
    <source>
        <dbReference type="ARBA" id="ARBA00006007"/>
    </source>
</evidence>
<dbReference type="EMBL" id="CP029477">
    <property type="protein sequence ID" value="AWM74903.1"/>
    <property type="molecule type" value="Genomic_DNA"/>
</dbReference>
<sequence length="271" mass="29663">MTTWLTDIFGTEKVAIGLVHLKALPSDPMYDFEGGMEKVIDSAKHDIVALQNGGIDGLMFSNEFSFPYQNKVSQEVLAAMAYVIGVVKPIIKVPFGSNVISDPSASIALNAAVGGQYTRGQFAGCFSSNSGIVNQDVGAHQRHKANLRMDNFKIIHYVRPESSRDLGGRTIQETVKTANFENMVDAFGVSGSIAGQKIDMNVLKEIKNTAPNQVVFATTGLTLDSIEEIYSKVDGAFVATYFKKDGIFENPVDENRVKSFMDKLKDFRSKN</sequence>
<keyword evidence="3" id="KW-1185">Reference proteome</keyword>
<organism evidence="2 3">
    <name type="scientific">Lactobacillus kullabergensis</name>
    <dbReference type="NCBI Taxonomy" id="1218493"/>
    <lineage>
        <taxon>Bacteria</taxon>
        <taxon>Bacillati</taxon>
        <taxon>Bacillota</taxon>
        <taxon>Bacilli</taxon>
        <taxon>Lactobacillales</taxon>
        <taxon>Lactobacillaceae</taxon>
        <taxon>Lactobacillus</taxon>
    </lineage>
</organism>
<dbReference type="InterPro" id="IPR005137">
    <property type="entry name" value="BtpA"/>
</dbReference>
<dbReference type="InterPro" id="IPR011060">
    <property type="entry name" value="RibuloseP-bd_barrel"/>
</dbReference>
<dbReference type="Proteomes" id="UP000246036">
    <property type="component" value="Chromosome"/>
</dbReference>
<reference evidence="2 3" key="1">
    <citation type="submission" date="2018-05" db="EMBL/GenBank/DDBJ databases">
        <title>Reference genomes for bee gut microbiota database.</title>
        <authorList>
            <person name="Ellegaard K.M."/>
        </authorList>
    </citation>
    <scope>NUCLEOTIDE SEQUENCE [LARGE SCALE GENOMIC DNA]</scope>
    <source>
        <strain evidence="2 3">ESL0186</strain>
    </source>
</reference>
<gene>
    <name evidence="2" type="ORF">DKL58_02485</name>
</gene>
<dbReference type="Pfam" id="PF03437">
    <property type="entry name" value="BtpA"/>
    <property type="match status" value="1"/>
</dbReference>
<dbReference type="SUPFAM" id="SSF51366">
    <property type="entry name" value="Ribulose-phoshate binding barrel"/>
    <property type="match status" value="1"/>
</dbReference>
<dbReference type="PANTHER" id="PTHR21381">
    <property type="entry name" value="ZGC:162297"/>
    <property type="match status" value="1"/>
</dbReference>